<comment type="subcellular location">
    <subcellularLocation>
        <location evidence="1">Cytoplasm</location>
        <location evidence="1">Cytosol</location>
    </subcellularLocation>
</comment>
<name>A0A3B3S6E5_9TELE</name>
<evidence type="ECO:0000313" key="7">
    <source>
        <dbReference type="Ensembl" id="ENSPKIP00000026344.1"/>
    </source>
</evidence>
<dbReference type="GO" id="GO:0006954">
    <property type="term" value="P:inflammatory response"/>
    <property type="evidence" value="ECO:0007669"/>
    <property type="project" value="UniProtKB-KW"/>
</dbReference>
<dbReference type="GO" id="GO:0005829">
    <property type="term" value="C:cytosol"/>
    <property type="evidence" value="ECO:0007669"/>
    <property type="project" value="UniProtKB-SubCell"/>
</dbReference>
<dbReference type="SUPFAM" id="SSF47986">
    <property type="entry name" value="DEATH domain"/>
    <property type="match status" value="1"/>
</dbReference>
<dbReference type="Proteomes" id="UP000261540">
    <property type="component" value="Unplaced"/>
</dbReference>
<evidence type="ECO:0000256" key="3">
    <source>
        <dbReference type="ARBA" id="ARBA00022588"/>
    </source>
</evidence>
<dbReference type="PANTHER" id="PTHR46985:SF2">
    <property type="entry name" value="APOPTOSIS-ASSOCIATED SPECK-LIKE PROTEIN CONTAINING A CARD"/>
    <property type="match status" value="1"/>
</dbReference>
<dbReference type="Pfam" id="PF23679">
    <property type="entry name" value="UPA-FIIND"/>
    <property type="match status" value="1"/>
</dbReference>
<proteinExistence type="predicted"/>
<dbReference type="GO" id="GO:0042981">
    <property type="term" value="P:regulation of apoptotic process"/>
    <property type="evidence" value="ECO:0007669"/>
    <property type="project" value="InterPro"/>
</dbReference>
<dbReference type="Pfam" id="PF13553">
    <property type="entry name" value="FIIND"/>
    <property type="match status" value="1"/>
</dbReference>
<dbReference type="GO" id="GO:0045087">
    <property type="term" value="P:innate immune response"/>
    <property type="evidence" value="ECO:0007669"/>
    <property type="project" value="UniProtKB-KW"/>
</dbReference>
<keyword evidence="5" id="KW-0395">Inflammatory response</keyword>
<keyword evidence="8" id="KW-1185">Reference proteome</keyword>
<protein>
    <recommendedName>
        <fullName evidence="6">FIIND domain-containing protein</fullName>
    </recommendedName>
</protein>
<dbReference type="CDD" id="cd08330">
    <property type="entry name" value="CARD_ASC_NALP1"/>
    <property type="match status" value="1"/>
</dbReference>
<evidence type="ECO:0000256" key="5">
    <source>
        <dbReference type="ARBA" id="ARBA00023198"/>
    </source>
</evidence>
<reference evidence="7" key="1">
    <citation type="submission" date="2025-08" db="UniProtKB">
        <authorList>
            <consortium name="Ensembl"/>
        </authorList>
    </citation>
    <scope>IDENTIFICATION</scope>
</reference>
<dbReference type="Ensembl" id="ENSPKIT00000007100.1">
    <property type="protein sequence ID" value="ENSPKIP00000026344.1"/>
    <property type="gene ID" value="ENSPKIG00000008870.1"/>
</dbReference>
<accession>A0A3B3S6E5</accession>
<evidence type="ECO:0000313" key="8">
    <source>
        <dbReference type="Proteomes" id="UP000261540"/>
    </source>
</evidence>
<evidence type="ECO:0000256" key="4">
    <source>
        <dbReference type="ARBA" id="ARBA00022859"/>
    </source>
</evidence>
<dbReference type="Gene3D" id="1.10.533.10">
    <property type="entry name" value="Death Domain, Fas"/>
    <property type="match status" value="1"/>
</dbReference>
<keyword evidence="3" id="KW-0399">Innate immunity</keyword>
<feature type="domain" description="FIIND" evidence="6">
    <location>
        <begin position="37"/>
        <end position="305"/>
    </location>
</feature>
<dbReference type="InterPro" id="IPR051249">
    <property type="entry name" value="NLRP_Inflammasome"/>
</dbReference>
<dbReference type="AlphaFoldDB" id="A0A3B3S6E5"/>
<dbReference type="InterPro" id="IPR033516">
    <property type="entry name" value="CARD8/ASC/NALP1_CARD"/>
</dbReference>
<evidence type="ECO:0000256" key="2">
    <source>
        <dbReference type="ARBA" id="ARBA00022490"/>
    </source>
</evidence>
<dbReference type="GeneTree" id="ENSGT00730000111912"/>
<dbReference type="Pfam" id="PF00619">
    <property type="entry name" value="CARD"/>
    <property type="match status" value="1"/>
</dbReference>
<dbReference type="InterPro" id="IPR025307">
    <property type="entry name" value="FIIND_dom"/>
</dbReference>
<dbReference type="InterPro" id="IPR011029">
    <property type="entry name" value="DEATH-like_dom_sf"/>
</dbReference>
<dbReference type="PROSITE" id="PS51830">
    <property type="entry name" value="FIIND"/>
    <property type="match status" value="1"/>
</dbReference>
<sequence>MEDTTEFMESEKPSSLQHCRASTSITVACNWILELVSGNKHLFIPDVVETSNMREYRFQMKHPGRFFCCVTGLVFVMKSSGEVTYSFCSWEKAPKTPGSWRLAGPHITIECPQGILKELHLPHCEMSADDNLAVAHVTKDNMEILQPQKVTDTHVVISITDLSIFVLIKRKILPKVKGQVLLLQRPGDKILNVFLLPANVPPDQVHQQEQQKQNILIHTSSKCKFKHKELYRMSSDHEAIRWIQPKNEEFEYSFDQTIYPTFEVFLERDEGMVELSILEDRSGKDVWQRIVILKGAVPPSPSTTHSGVAFVAQHRDAIIQRVSLIDPILDNLHKHIEGEKYSYIRAASTSQEKMRRLYEVLNTDRLKELFFDSLKKNERSLVSNLFGL</sequence>
<dbReference type="InterPro" id="IPR001315">
    <property type="entry name" value="CARD"/>
</dbReference>
<keyword evidence="4" id="KW-0391">Immunity</keyword>
<evidence type="ECO:0000259" key="6">
    <source>
        <dbReference type="PROSITE" id="PS51830"/>
    </source>
</evidence>
<organism evidence="7 8">
    <name type="scientific">Paramormyrops kingsleyae</name>
    <dbReference type="NCBI Taxonomy" id="1676925"/>
    <lineage>
        <taxon>Eukaryota</taxon>
        <taxon>Metazoa</taxon>
        <taxon>Chordata</taxon>
        <taxon>Craniata</taxon>
        <taxon>Vertebrata</taxon>
        <taxon>Euteleostomi</taxon>
        <taxon>Actinopterygii</taxon>
        <taxon>Neopterygii</taxon>
        <taxon>Teleostei</taxon>
        <taxon>Osteoglossocephala</taxon>
        <taxon>Osteoglossomorpha</taxon>
        <taxon>Osteoglossiformes</taxon>
        <taxon>Mormyridae</taxon>
        <taxon>Paramormyrops</taxon>
    </lineage>
</organism>
<evidence type="ECO:0000256" key="1">
    <source>
        <dbReference type="ARBA" id="ARBA00004514"/>
    </source>
</evidence>
<reference evidence="7" key="2">
    <citation type="submission" date="2025-09" db="UniProtKB">
        <authorList>
            <consortium name="Ensembl"/>
        </authorList>
    </citation>
    <scope>IDENTIFICATION</scope>
</reference>
<dbReference type="PANTHER" id="PTHR46985">
    <property type="entry name" value="NACHT, LRR AND PYD DOMAINS-CONTAINING PROTEIN 1"/>
    <property type="match status" value="1"/>
</dbReference>
<keyword evidence="2" id="KW-0963">Cytoplasm</keyword>